<feature type="domain" description="DUF3645" evidence="10">
    <location>
        <begin position="2359"/>
        <end position="2391"/>
    </location>
</feature>
<evidence type="ECO:0000259" key="10">
    <source>
        <dbReference type="Pfam" id="PF12359"/>
    </source>
</evidence>
<proteinExistence type="predicted"/>
<comment type="caution">
    <text evidence="12">The sequence shown here is derived from an EMBL/GenBank/DDBJ whole genome shotgun (WGS) entry which is preliminary data.</text>
</comment>
<evidence type="ECO:0000259" key="11">
    <source>
        <dbReference type="Pfam" id="PF20255"/>
    </source>
</evidence>
<keyword evidence="3" id="KW-0645">Protease</keyword>
<feature type="domain" description="DUF6606" evidence="11">
    <location>
        <begin position="31"/>
        <end position="293"/>
    </location>
</feature>
<dbReference type="Proteomes" id="UP000287166">
    <property type="component" value="Unassembled WGS sequence"/>
</dbReference>
<gene>
    <name evidence="12" type="ORF">SCP_0705010</name>
</gene>
<evidence type="ECO:0000256" key="3">
    <source>
        <dbReference type="ARBA" id="ARBA00022670"/>
    </source>
</evidence>
<dbReference type="RefSeq" id="XP_027616227.1">
    <property type="nucleotide sequence ID" value="XM_027760426.1"/>
</dbReference>
<evidence type="ECO:0000256" key="4">
    <source>
        <dbReference type="ARBA" id="ARBA00022786"/>
    </source>
</evidence>
<dbReference type="GO" id="GO:0006508">
    <property type="term" value="P:proteolysis"/>
    <property type="evidence" value="ECO:0007669"/>
    <property type="project" value="UniProtKB-KW"/>
</dbReference>
<keyword evidence="8" id="KW-0472">Membrane</keyword>
<evidence type="ECO:0000256" key="2">
    <source>
        <dbReference type="ARBA" id="ARBA00012759"/>
    </source>
</evidence>
<comment type="catalytic activity">
    <reaction evidence="1">
        <text>Thiol-dependent hydrolysis of ester, thioester, amide, peptide and isopeptide bonds formed by the C-terminal Gly of ubiquitin (a 76-residue protein attached to proteins as an intracellular targeting signal).</text>
        <dbReference type="EC" id="3.4.19.12"/>
    </reaction>
</comment>
<keyword evidence="6" id="KW-0788">Thiol protease</keyword>
<dbReference type="STRING" id="139825.A0A401GUA6"/>
<dbReference type="SUPFAM" id="SSF52540">
    <property type="entry name" value="P-loop containing nucleoside triphosphate hydrolases"/>
    <property type="match status" value="1"/>
</dbReference>
<dbReference type="InterPro" id="IPR051346">
    <property type="entry name" value="OTU_Deubiquitinase"/>
</dbReference>
<evidence type="ECO:0000256" key="6">
    <source>
        <dbReference type="ARBA" id="ARBA00022807"/>
    </source>
</evidence>
<dbReference type="PANTHER" id="PTHR13367">
    <property type="entry name" value="UBIQUITIN THIOESTERASE"/>
    <property type="match status" value="1"/>
</dbReference>
<feature type="domain" description="DUF3638" evidence="9">
    <location>
        <begin position="2023"/>
        <end position="2241"/>
    </location>
</feature>
<organism evidence="12 13">
    <name type="scientific">Sparassis crispa</name>
    <dbReference type="NCBI Taxonomy" id="139825"/>
    <lineage>
        <taxon>Eukaryota</taxon>
        <taxon>Fungi</taxon>
        <taxon>Dikarya</taxon>
        <taxon>Basidiomycota</taxon>
        <taxon>Agaricomycotina</taxon>
        <taxon>Agaricomycetes</taxon>
        <taxon>Polyporales</taxon>
        <taxon>Sparassidaceae</taxon>
        <taxon>Sparassis</taxon>
    </lineage>
</organism>
<feature type="compositionally biased region" description="Basic and acidic residues" evidence="7">
    <location>
        <begin position="2829"/>
        <end position="2845"/>
    </location>
</feature>
<evidence type="ECO:0000313" key="12">
    <source>
        <dbReference type="EMBL" id="GBE85314.1"/>
    </source>
</evidence>
<dbReference type="InterPro" id="IPR046541">
    <property type="entry name" value="DUF6606"/>
</dbReference>
<dbReference type="GeneID" id="38782231"/>
<dbReference type="InterPro" id="IPR027417">
    <property type="entry name" value="P-loop_NTPase"/>
</dbReference>
<evidence type="ECO:0000256" key="1">
    <source>
        <dbReference type="ARBA" id="ARBA00000707"/>
    </source>
</evidence>
<reference evidence="12 13" key="1">
    <citation type="journal article" date="2018" name="Sci. Rep.">
        <title>Genome sequence of the cauliflower mushroom Sparassis crispa (Hanabiratake) and its association with beneficial usage.</title>
        <authorList>
            <person name="Kiyama R."/>
            <person name="Furutani Y."/>
            <person name="Kawaguchi K."/>
            <person name="Nakanishi T."/>
        </authorList>
    </citation>
    <scope>NUCLEOTIDE SEQUENCE [LARGE SCALE GENOMIC DNA]</scope>
</reference>
<keyword evidence="4" id="KW-0833">Ubl conjugation pathway</keyword>
<feature type="region of interest" description="Disordered" evidence="7">
    <location>
        <begin position="2819"/>
        <end position="2846"/>
    </location>
</feature>
<dbReference type="Pfam" id="PF12340">
    <property type="entry name" value="DUF3638"/>
    <property type="match status" value="1"/>
</dbReference>
<dbReference type="PANTHER" id="PTHR13367:SF34">
    <property type="match status" value="1"/>
</dbReference>
<dbReference type="OrthoDB" id="3182339at2759"/>
<sequence>MMSKFDFSRVTAGYVPSDGSVHHDQLALAYIANHIFFPLKVPQRSDQSRVNDRAMCAIVCRFAEQYRELAEVDRTLWDPMIRMLENLRRIETCEALPAEDIQHQITCMHIGDSVVFYVRAQNAAVVVRKFAEEFVFESFEVAPSTADVMKATGKLLCSYPGPAIAVPNDIVEDAHFLKELSSFLAQMSVDELDSAATTRKAGSTVVEKRDSASPGYITQLLTGILRGVGRPADVDRVSKRINDDVLWKDAYLPRRRSPLWLVIRVALQTSLGRANALSEYKLFMVFFMSRLLRLTVQEEFASDHLYCFRAKLSRRLYKLGSSAPLFITQEVKDAVDETELLLQQRWQKIQEQQAVSPPWSPSMLDVQSDTCLTLHHSRDYISKRLTTKSTASAACSFEPNHTRRLRDTHCCDFSTFDEGALPTAFAADGDIYVALADFEMLVQNRVDNWVAECLGKEWACLKLAKCIQQYSQAARKAYVGNPEDHSMMLLTVLELWVALDKLAVAQCPLLREYSPEVPETLFHSLLLRKSASLERLSRSESHLKHRRKRAVPGWSVFSDTVDAHTFSVRYYLTALKMQALKQRIETDAERERGEKRAEVRRSNEDHRRLLQEATSLDHTHGRRDLGCAKCQLTQDARNMRVYVHEWPLPEGRYEAQATVFELQCPIPFCAWRETTYGVLHDICLYRRSRSASPEVVLKDYRALEKYQRDISSLTIASFTKSFVHSHYSSVPLPASESSVCVNNGLRYRLYDTRDHCWAADFTEEPSENLQHCTFSLPPTGFYRDMQYAIRDTTHGPNKVLANQSDCPVELDPHEYSAFGLLRSGALLQWLNILRGIRARELSFEREEVHLLLMQAIWQVGPSCDGVRTWHIEPSHPDFGLLLLTELRGLLSSIEGNWSNATSAKSVIMLSCRLLASTMDQDVRESAYGLLRDARRITFRWLHELSENLSKVVREDEIFSLQLRICAMAAICRSTYDVDLGDLGALLGSEEDVSVFIQCAVHLHDNIPTEKDVPSDLSLLLARDRRLSHFLEPALRDVIRRLSGVLDKPVAILWQEFQEGQTWVQMQEPNDRWMTVAYDRTTVHINALNGELLVNGKPLGRLPGAIVTHPDYTRIFSKKILDVIPSDMPGMDFATRADVFGFHVHFALDPQCGQLTIKARSGSTVYEVIPHSKFVGDLPTPLIIDYVHWLKIDTDPKRAEMELRPLGDLWTPSLDNWRIQFSMNGHSTMCRKDTWLVDNRSPSFAMISERLRPLECAEHLIITLSAGNCLLVDLPRFELSFVVEDGELMSRNWRGLIVDSNQSSKTMLGLSSQLVLTQRASTSSLPPERHVVIPIGDIKFYSSGHHVKVEVETGTTSRTRYHKYRIDSNLGYLVGNGTLLSKLYQVYLHALTSHCLPDPLTGRTGTEEALSELRSARCLSFQKLGPDEVTLLTQIGAMTPERQFYPAHLRVMQTVHWSDLSPISQHTDFWDCTVVILKHAQNLADMFYPEKDMASLLSDALKKQTSDRHLQNRAALRASIIYGREYSTWTATDGDDLPYTTRDLPQDTTSEKEVATVSALVHSWPTRLPTCSELLVVLRSWRAPLSAVDIELSYGKDWLLPDLPGIWIELYERCRLPSGADKRSQLLFALSAMSYKPEVPYIMEIIGTILAFAIDPRFTKLKPPLRLLEQYLLEDGFEPSEEKLRALAMSSTIPCHNWQSELTKGTIETEMEFADRHRSHYDEICEMEMHRLVAALKAQWPCHTPSRPMGSHQVIEMESFMEDAEVKFRSWYQNMELRKHLIQVQCILDQVRCQGAQEIAPYPVILRSPQSSTYQQTILANIADLLKREAPALGVHISGTLCHSLMIAKQAIRTDDLKVLIAKFKDQSNSTFKQHFGHRLERSRVDLETHPLSTMPNPSSYSATHFIRYQHLCHKVFKDMTAIIQQWLGPQSDVEYILYTSGQWPRLSTKNLLQHLASTSQTRRILSKEWEQCLISYAQACVQYQRSRRLLQYLEQKRYEDLAKELDNKEHWTVTDLDAGSVMDTDWLLVQIENDFLMRPLQQRVAREMIAPSSGRNMVLQLNMGEGKSAVIAPLVATALADGHKLTRVVVLKSLASQMFHLLVDRLSGLTNRRIFYLPFSRDVRMAPQVVERIRSLYEDCIRERGILVAQPEHILSFKLMGVDHSGDSVSQDGQVTKSLLESQRWLDTVARDILDESDEMLSVGYQLVYTAGQQRPVENHPDRWKTIQHVLSLIKDHSSHVHRRYPDEMEFVPGPSGTYPMIRILRDHAWEELAIGVAKHIVNTDPILRHLPENLRQAALTFITENASSVSGSGVRLLEQHYKGDGLWKKLLLLRGLLGYGLIGYVLKEKRWRVDYGLDLTRTLLAVPYRAKDVPSLRADFGHPDVAIVLTCLSYYYGGLTSEQLNTCFELLFRSDEREVLYESWVRGNDAVPPFLRQLIGVNYEDSYQWEHFLIPLFRQCHAVIDFYLAEVVFPRDAKEFPEKLSTSAWDLAETRTHVTTGFSGTNDNQDLLPSSITQHDPVDQLSTNARVLAYLLQPENKTYICVGGESTSSRDYLDLLVKQDPEVRVLLDVGAQMLDMENAELAKHWLSLTPHVAAAIFFDERDELMVLTQSGTMEPFVVSPYNQQLDRCSVYLDDAHTRGTDLKLPRETRAAVTLGPKVTKDRLLQGCMRMRKLGHGQSVLFLAPPEVDRSIRELAGTKETVETVDILRWAMVQACMYIEHHISHWAHQGMNFKKRSTAWEEFKTLSPGGLLQASDSGLTARSLRSTWLSPEARPLEEMYGPSAGNRGALSTDDSMFDDPEVRARFKLFGVTSLQDPSMDEEQEREVSQELEQEREVERPPRAQPAVHYVHPDVKRFVDTGCISLGSAFVGLFFPLEGTSEYPGNDVWSSRLLATRDFATTIDQRNSAHHPSNYMAPVNWIVSNASCSHLVVFSAFEVNALLPLIRRSKVVRLHVYSPRVTHSMKPFDDLNFYCITSLRKIWQPRLMDICQLNLCAGQLYFTNYEMYSQLCMYLGICAEERQEGARVRVDGFIEPQDRVEDMKSLCPFIKSPIPFMKELVGLRRKGMGYQLTHMGKVLHSGLLTEEDFQRPEVGIPCVATRNGVFISFLRRLPNAVRAHMHLFFLLLFCFFSIPTHILGSV</sequence>
<dbReference type="Pfam" id="PF12359">
    <property type="entry name" value="DUF3645"/>
    <property type="match status" value="1"/>
</dbReference>
<dbReference type="GO" id="GO:0004843">
    <property type="term" value="F:cysteine-type deubiquitinase activity"/>
    <property type="evidence" value="ECO:0007669"/>
    <property type="project" value="UniProtKB-EC"/>
</dbReference>
<keyword evidence="5" id="KW-0378">Hydrolase</keyword>
<dbReference type="EMBL" id="BFAD01000007">
    <property type="protein sequence ID" value="GBE85314.1"/>
    <property type="molecule type" value="Genomic_DNA"/>
</dbReference>
<evidence type="ECO:0000313" key="13">
    <source>
        <dbReference type="Proteomes" id="UP000287166"/>
    </source>
</evidence>
<dbReference type="EC" id="3.4.19.12" evidence="2"/>
<feature type="region of interest" description="Disordered" evidence="7">
    <location>
        <begin position="585"/>
        <end position="604"/>
    </location>
</feature>
<feature type="transmembrane region" description="Helical" evidence="8">
    <location>
        <begin position="3124"/>
        <end position="3143"/>
    </location>
</feature>
<keyword evidence="8" id="KW-1133">Transmembrane helix</keyword>
<dbReference type="Pfam" id="PF20255">
    <property type="entry name" value="DUF6606"/>
    <property type="match status" value="1"/>
</dbReference>
<evidence type="ECO:0000259" key="9">
    <source>
        <dbReference type="Pfam" id="PF12340"/>
    </source>
</evidence>
<keyword evidence="8" id="KW-0812">Transmembrane</keyword>
<accession>A0A401GUA6</accession>
<keyword evidence="13" id="KW-1185">Reference proteome</keyword>
<dbReference type="InterPro" id="IPR022105">
    <property type="entry name" value="DUF3645"/>
</dbReference>
<evidence type="ECO:0000256" key="8">
    <source>
        <dbReference type="SAM" id="Phobius"/>
    </source>
</evidence>
<name>A0A401GUA6_9APHY</name>
<dbReference type="InterPro" id="IPR022099">
    <property type="entry name" value="DUF3638"/>
</dbReference>
<evidence type="ECO:0000256" key="5">
    <source>
        <dbReference type="ARBA" id="ARBA00022801"/>
    </source>
</evidence>
<evidence type="ECO:0000256" key="7">
    <source>
        <dbReference type="SAM" id="MobiDB-lite"/>
    </source>
</evidence>
<dbReference type="InParanoid" id="A0A401GUA6"/>
<protein>
    <recommendedName>
        <fullName evidence="2">ubiquitinyl hydrolase 1</fullName>
        <ecNumber evidence="2">3.4.19.12</ecNumber>
    </recommendedName>
</protein>